<sequence>MTGVPLTERVRALLDAPVFAVVATVGPDGTPHQSVVWVTHDGSHLLFGIERGSRKERELTRSGRVGVLLHPPEAPYTYVSLWGAAELEPHERHPGLMDAISRKYTGLPHAEFLGGNVPAEEDLVFVRLVPERVLDVG</sequence>
<protein>
    <submittedName>
        <fullName evidence="3">PPOX class F420-dependent oxidoreductase</fullName>
    </submittedName>
</protein>
<dbReference type="EMBL" id="CP121682">
    <property type="protein sequence ID" value="WGD41001.1"/>
    <property type="molecule type" value="Genomic_DNA"/>
</dbReference>
<dbReference type="Gene3D" id="2.30.110.10">
    <property type="entry name" value="Electron Transport, Fmn-binding Protein, Chain A"/>
    <property type="match status" value="1"/>
</dbReference>
<accession>A0ABY8K273</accession>
<evidence type="ECO:0000259" key="2">
    <source>
        <dbReference type="Pfam" id="PF01243"/>
    </source>
</evidence>
<evidence type="ECO:0000313" key="3">
    <source>
        <dbReference type="EMBL" id="WGD41001.1"/>
    </source>
</evidence>
<organism evidence="3 4">
    <name type="scientific">Streptomyces cathayae</name>
    <dbReference type="NCBI Taxonomy" id="3031124"/>
    <lineage>
        <taxon>Bacteria</taxon>
        <taxon>Bacillati</taxon>
        <taxon>Actinomycetota</taxon>
        <taxon>Actinomycetes</taxon>
        <taxon>Kitasatosporales</taxon>
        <taxon>Streptomycetaceae</taxon>
        <taxon>Streptomyces</taxon>
    </lineage>
</organism>
<dbReference type="InterPro" id="IPR052019">
    <property type="entry name" value="F420H2_bilvrd_red/Heme_oxyg"/>
</dbReference>
<keyword evidence="1" id="KW-0560">Oxidoreductase</keyword>
<reference evidence="3 4" key="1">
    <citation type="submission" date="2023-03" db="EMBL/GenBank/DDBJ databases">
        <authorList>
            <person name="Mo P."/>
        </authorList>
    </citation>
    <scope>NUCLEOTIDE SEQUENCE [LARGE SCALE GENOMIC DNA]</scope>
    <source>
        <strain evidence="3 4">HUAS 5</strain>
    </source>
</reference>
<dbReference type="Pfam" id="PF01243">
    <property type="entry name" value="PNPOx_N"/>
    <property type="match status" value="1"/>
</dbReference>
<dbReference type="PANTHER" id="PTHR35176:SF6">
    <property type="entry name" value="HEME OXYGENASE HI_0854-RELATED"/>
    <property type="match status" value="1"/>
</dbReference>
<evidence type="ECO:0000256" key="1">
    <source>
        <dbReference type="ARBA" id="ARBA00023002"/>
    </source>
</evidence>
<dbReference type="NCBIfam" id="TIGR03618">
    <property type="entry name" value="Rv1155_F420"/>
    <property type="match status" value="1"/>
</dbReference>
<dbReference type="InterPro" id="IPR019920">
    <property type="entry name" value="F420-binding_dom_put"/>
</dbReference>
<dbReference type="Proteomes" id="UP001216440">
    <property type="component" value="Chromosome"/>
</dbReference>
<dbReference type="SUPFAM" id="SSF50475">
    <property type="entry name" value="FMN-binding split barrel"/>
    <property type="match status" value="1"/>
</dbReference>
<proteinExistence type="predicted"/>
<dbReference type="PANTHER" id="PTHR35176">
    <property type="entry name" value="HEME OXYGENASE HI_0854-RELATED"/>
    <property type="match status" value="1"/>
</dbReference>
<feature type="domain" description="Pyridoxamine 5'-phosphate oxidase N-terminal" evidence="2">
    <location>
        <begin position="6"/>
        <end position="135"/>
    </location>
</feature>
<dbReference type="InterPro" id="IPR012349">
    <property type="entry name" value="Split_barrel_FMN-bd"/>
</dbReference>
<dbReference type="InterPro" id="IPR011576">
    <property type="entry name" value="Pyridox_Oxase_N"/>
</dbReference>
<keyword evidence="4" id="KW-1185">Reference proteome</keyword>
<evidence type="ECO:0000313" key="4">
    <source>
        <dbReference type="Proteomes" id="UP001216440"/>
    </source>
</evidence>
<gene>
    <name evidence="3" type="ORF">PYS65_12995</name>
</gene>
<name>A0ABY8K273_9ACTN</name>
<dbReference type="RefSeq" id="WP_279334120.1">
    <property type="nucleotide sequence ID" value="NZ_CP121682.1"/>
</dbReference>